<dbReference type="PANTHER" id="PTHR43798">
    <property type="entry name" value="MONOACYLGLYCEROL LIPASE"/>
    <property type="match status" value="1"/>
</dbReference>
<gene>
    <name evidence="2" type="ORF">BCON_0026g00560</name>
</gene>
<dbReference type="InterPro" id="IPR000073">
    <property type="entry name" value="AB_hydrolase_1"/>
</dbReference>
<dbReference type="AlphaFoldDB" id="A0A4Z1IQ68"/>
<protein>
    <recommendedName>
        <fullName evidence="1">AB hydrolase-1 domain-containing protein</fullName>
    </recommendedName>
</protein>
<organism evidence="2 3">
    <name type="scientific">Botryotinia convoluta</name>
    <dbReference type="NCBI Taxonomy" id="54673"/>
    <lineage>
        <taxon>Eukaryota</taxon>
        <taxon>Fungi</taxon>
        <taxon>Dikarya</taxon>
        <taxon>Ascomycota</taxon>
        <taxon>Pezizomycotina</taxon>
        <taxon>Leotiomycetes</taxon>
        <taxon>Helotiales</taxon>
        <taxon>Sclerotiniaceae</taxon>
        <taxon>Botryotinia</taxon>
    </lineage>
</organism>
<dbReference type="EMBL" id="PQXN01000026">
    <property type="protein sequence ID" value="TGO61612.1"/>
    <property type="molecule type" value="Genomic_DNA"/>
</dbReference>
<dbReference type="Pfam" id="PF00561">
    <property type="entry name" value="Abhydrolase_1"/>
    <property type="match status" value="1"/>
</dbReference>
<sequence>MPFREVYSRWSSQGLFYTDSWNVDIITILPDGQRVGELPPKPVALLLHGLGSSSCFYHTIISAISSSIRCIALDYPGSGMSSPTPLSSPHSIQTLVKTAVKLIDELGFKEKIVVVGHSIGSIIASHLAAEYPDRIGGVVLLGPLNPCKGLAYILKGRIETGNGLIDLAFSLPQNTTSRTSTPLARAYVRSFILSTDPNEYARLSKVITDSKRPLYSAIKAPLLILAGKDDMNVFSEEIMEAYGTAKHKKQLEWLKGCGHWISDEQGDVAAEKIKRFVEQKAEVAS</sequence>
<dbReference type="Gene3D" id="3.40.50.1820">
    <property type="entry name" value="alpha/beta hydrolase"/>
    <property type="match status" value="1"/>
</dbReference>
<name>A0A4Z1IQ68_9HELO</name>
<keyword evidence="3" id="KW-1185">Reference proteome</keyword>
<dbReference type="GO" id="GO:0046464">
    <property type="term" value="P:acylglycerol catabolic process"/>
    <property type="evidence" value="ECO:0007669"/>
    <property type="project" value="TreeGrafter"/>
</dbReference>
<proteinExistence type="predicted"/>
<evidence type="ECO:0000313" key="3">
    <source>
        <dbReference type="Proteomes" id="UP000297527"/>
    </source>
</evidence>
<evidence type="ECO:0000259" key="1">
    <source>
        <dbReference type="Pfam" id="PF00561"/>
    </source>
</evidence>
<dbReference type="Proteomes" id="UP000297527">
    <property type="component" value="Unassembled WGS sequence"/>
</dbReference>
<accession>A0A4Z1IQ68</accession>
<dbReference type="PANTHER" id="PTHR43798:SF5">
    <property type="entry name" value="MONOACYLGLYCEROL LIPASE ABHD6"/>
    <property type="match status" value="1"/>
</dbReference>
<dbReference type="OrthoDB" id="2498029at2759"/>
<dbReference type="InterPro" id="IPR050266">
    <property type="entry name" value="AB_hydrolase_sf"/>
</dbReference>
<dbReference type="InterPro" id="IPR029058">
    <property type="entry name" value="AB_hydrolase_fold"/>
</dbReference>
<feature type="domain" description="AB hydrolase-1" evidence="1">
    <location>
        <begin position="45"/>
        <end position="263"/>
    </location>
</feature>
<dbReference type="GO" id="GO:0047372">
    <property type="term" value="F:monoacylglycerol lipase activity"/>
    <property type="evidence" value="ECO:0007669"/>
    <property type="project" value="TreeGrafter"/>
</dbReference>
<dbReference type="SUPFAM" id="SSF53474">
    <property type="entry name" value="alpha/beta-Hydrolases"/>
    <property type="match status" value="1"/>
</dbReference>
<dbReference type="PRINTS" id="PR00111">
    <property type="entry name" value="ABHYDROLASE"/>
</dbReference>
<dbReference type="GO" id="GO:0016020">
    <property type="term" value="C:membrane"/>
    <property type="evidence" value="ECO:0007669"/>
    <property type="project" value="TreeGrafter"/>
</dbReference>
<evidence type="ECO:0000313" key="2">
    <source>
        <dbReference type="EMBL" id="TGO61612.1"/>
    </source>
</evidence>
<comment type="caution">
    <text evidence="2">The sequence shown here is derived from an EMBL/GenBank/DDBJ whole genome shotgun (WGS) entry which is preliminary data.</text>
</comment>
<reference evidence="2 3" key="1">
    <citation type="submission" date="2017-12" db="EMBL/GenBank/DDBJ databases">
        <title>Comparative genomics of Botrytis spp.</title>
        <authorList>
            <person name="Valero-Jimenez C.A."/>
            <person name="Tapia P."/>
            <person name="Veloso J."/>
            <person name="Silva-Moreno E."/>
            <person name="Staats M."/>
            <person name="Valdes J.H."/>
            <person name="Van Kan J.A.L."/>
        </authorList>
    </citation>
    <scope>NUCLEOTIDE SEQUENCE [LARGE SCALE GENOMIC DNA]</scope>
    <source>
        <strain evidence="2 3">MUCL11595</strain>
    </source>
</reference>